<feature type="transmembrane region" description="Helical" evidence="1">
    <location>
        <begin position="36"/>
        <end position="56"/>
    </location>
</feature>
<dbReference type="Proteomes" id="UP000383418">
    <property type="component" value="Segment"/>
</dbReference>
<keyword evidence="1" id="KW-0812">Transmembrane</keyword>
<evidence type="ECO:0000313" key="3">
    <source>
        <dbReference type="Proteomes" id="UP000383418"/>
    </source>
</evidence>
<protein>
    <submittedName>
        <fullName evidence="2">Uncharacterized protein</fullName>
    </submittedName>
</protein>
<dbReference type="EMBL" id="MN478374">
    <property type="protein sequence ID" value="QGH45023.1"/>
    <property type="molecule type" value="Genomic_DNA"/>
</dbReference>
<sequence length="60" mass="6358">MSGPRWMRRGWANSLFGIGWPALALLTLIGGESWPVVALGGVLSVSYIAASLAGWLDPEC</sequence>
<keyword evidence="1" id="KW-0472">Membrane</keyword>
<evidence type="ECO:0000256" key="1">
    <source>
        <dbReference type="SAM" id="Phobius"/>
    </source>
</evidence>
<dbReference type="RefSeq" id="YP_009997806.1">
    <property type="nucleotide sequence ID" value="NC_052977.1"/>
</dbReference>
<name>A0A5Q2U9W5_9CAUD</name>
<keyword evidence="3" id="KW-1185">Reference proteome</keyword>
<dbReference type="GeneID" id="62680324"/>
<reference evidence="2 3" key="1">
    <citation type="submission" date="2019-09" db="EMBL/GenBank/DDBJ databases">
        <title>Phages that infect the bacterial plant pathogen.</title>
        <authorList>
            <person name="Lightbourn L."/>
            <person name="Amarillas L."/>
            <person name="Estrada M."/>
            <person name="Leon R."/>
            <person name="Figueroa L."/>
        </authorList>
    </citation>
    <scope>NUCLEOTIDE SEQUENCE [LARGE SCALE GENOMIC DNA]</scope>
</reference>
<organism evidence="2 3">
    <name type="scientific">Bacteriophage Phobos</name>
    <dbReference type="NCBI Taxonomy" id="2662138"/>
    <lineage>
        <taxon>Viruses</taxon>
        <taxon>Duplodnaviria</taxon>
        <taxon>Heunggongvirae</taxon>
        <taxon>Uroviricota</taxon>
        <taxon>Caudoviricetes</taxon>
        <taxon>Casjensviridae</taxon>
        <taxon>Phobosvirus</taxon>
        <taxon>Phobosvirus phobos</taxon>
    </lineage>
</organism>
<accession>A0A5Q2U9W5</accession>
<keyword evidence="1" id="KW-1133">Transmembrane helix</keyword>
<evidence type="ECO:0000313" key="2">
    <source>
        <dbReference type="EMBL" id="QGH45023.1"/>
    </source>
</evidence>
<proteinExistence type="predicted"/>
<dbReference type="KEGG" id="vg:62680324"/>
<feature type="transmembrane region" description="Helical" evidence="1">
    <location>
        <begin position="12"/>
        <end position="30"/>
    </location>
</feature>